<name>A0A1G8UQP2_9FLAO</name>
<dbReference type="Proteomes" id="UP000199580">
    <property type="component" value="Unassembled WGS sequence"/>
</dbReference>
<accession>A0A1G8UQP2</accession>
<evidence type="ECO:0000313" key="1">
    <source>
        <dbReference type="EMBL" id="SDJ56108.1"/>
    </source>
</evidence>
<reference evidence="1 2" key="1">
    <citation type="submission" date="2016-10" db="EMBL/GenBank/DDBJ databases">
        <authorList>
            <person name="de Groot N.N."/>
        </authorList>
    </citation>
    <scope>NUCLEOTIDE SEQUENCE [LARGE SCALE GENOMIC DNA]</scope>
    <source>
        <strain evidence="1 2">CGMCC 1.10076</strain>
    </source>
</reference>
<evidence type="ECO:0000313" key="2">
    <source>
        <dbReference type="Proteomes" id="UP000199580"/>
    </source>
</evidence>
<organism evidence="1 2">
    <name type="scientific">Flavobacterium noncentrifugens</name>
    <dbReference type="NCBI Taxonomy" id="1128970"/>
    <lineage>
        <taxon>Bacteria</taxon>
        <taxon>Pseudomonadati</taxon>
        <taxon>Bacteroidota</taxon>
        <taxon>Flavobacteriia</taxon>
        <taxon>Flavobacteriales</taxon>
        <taxon>Flavobacteriaceae</taxon>
        <taxon>Flavobacterium</taxon>
    </lineage>
</organism>
<protein>
    <submittedName>
        <fullName evidence="1">Uncharacterized protein</fullName>
    </submittedName>
</protein>
<sequence length="125" mass="14063">MKNWIFIICLTILLKPVIPVFDYIVNYDYIRTELCENKETPIMGCNGKCYLMKNLAAASDAEKPASSDKKHAPVIETSDLFISAIADFEYLFAFSDSNPSFNSAYSNLYCNAHNGSYFHPPISLS</sequence>
<keyword evidence="2" id="KW-1185">Reference proteome</keyword>
<dbReference type="AlphaFoldDB" id="A0A1G8UQP2"/>
<proteinExistence type="predicted"/>
<dbReference type="RefSeq" id="WP_245699334.1">
    <property type="nucleotide sequence ID" value="NZ_BKAI01000018.1"/>
</dbReference>
<gene>
    <name evidence="1" type="ORF">SAMN04487935_1012</name>
</gene>
<dbReference type="EMBL" id="FNEZ01000002">
    <property type="protein sequence ID" value="SDJ56108.1"/>
    <property type="molecule type" value="Genomic_DNA"/>
</dbReference>
<dbReference type="STRING" id="1128970.SAMN04487935_1012"/>